<dbReference type="AlphaFoldDB" id="A0A0M2H152"/>
<dbReference type="PATRIC" id="fig|92835.4.peg.1752"/>
<keyword evidence="1" id="KW-0472">Membrane</keyword>
<proteinExistence type="predicted"/>
<keyword evidence="1" id="KW-0812">Transmembrane</keyword>
<organism evidence="2 3">
    <name type="scientific">Microbacterium terrae</name>
    <dbReference type="NCBI Taxonomy" id="69369"/>
    <lineage>
        <taxon>Bacteria</taxon>
        <taxon>Bacillati</taxon>
        <taxon>Actinomycetota</taxon>
        <taxon>Actinomycetes</taxon>
        <taxon>Micrococcales</taxon>
        <taxon>Microbacteriaceae</taxon>
        <taxon>Microbacterium</taxon>
    </lineage>
</organism>
<accession>A0A0M2H152</accession>
<evidence type="ECO:0000313" key="3">
    <source>
        <dbReference type="Proteomes" id="UP000033956"/>
    </source>
</evidence>
<dbReference type="EMBL" id="JYIZ01000047">
    <property type="protein sequence ID" value="KJL40143.1"/>
    <property type="molecule type" value="Genomic_DNA"/>
</dbReference>
<gene>
    <name evidence="2" type="ORF">RS81_01733</name>
</gene>
<keyword evidence="1" id="KW-1133">Transmembrane helix</keyword>
<dbReference type="RefSeq" id="WP_045275668.1">
    <property type="nucleotide sequence ID" value="NZ_BAAAUP010000003.1"/>
</dbReference>
<dbReference type="Proteomes" id="UP000033956">
    <property type="component" value="Unassembled WGS sequence"/>
</dbReference>
<evidence type="ECO:0000256" key="1">
    <source>
        <dbReference type="SAM" id="Phobius"/>
    </source>
</evidence>
<name>A0A0M2H152_9MICO</name>
<comment type="caution">
    <text evidence="2">The sequence shown here is derived from an EMBL/GenBank/DDBJ whole genome shotgun (WGS) entry which is preliminary data.</text>
</comment>
<evidence type="ECO:0000313" key="2">
    <source>
        <dbReference type="EMBL" id="KJL40143.1"/>
    </source>
</evidence>
<feature type="transmembrane region" description="Helical" evidence="1">
    <location>
        <begin position="25"/>
        <end position="58"/>
    </location>
</feature>
<keyword evidence="3" id="KW-1185">Reference proteome</keyword>
<sequence length="64" mass="6194">MSSSQRPSQTPAAAARAHDRLPRGAALALAVSGNILVLAILAVGAVAVAGAAFVVFGADLLAGL</sequence>
<reference evidence="2 3" key="1">
    <citation type="submission" date="2015-02" db="EMBL/GenBank/DDBJ databases">
        <title>Draft genome sequences of ten Microbacterium spp. with emphasis on heavy metal contaminated environments.</title>
        <authorList>
            <person name="Corretto E."/>
        </authorList>
    </citation>
    <scope>NUCLEOTIDE SEQUENCE [LARGE SCALE GENOMIC DNA]</scope>
    <source>
        <strain evidence="2 3">DSM 12510</strain>
    </source>
</reference>
<protein>
    <submittedName>
        <fullName evidence="2">Uncharacterized protein</fullName>
    </submittedName>
</protein>